<proteinExistence type="predicted"/>
<evidence type="ECO:0000313" key="3">
    <source>
        <dbReference type="Proteomes" id="UP000215914"/>
    </source>
</evidence>
<dbReference type="Proteomes" id="UP000215914">
    <property type="component" value="Unassembled WGS sequence"/>
</dbReference>
<dbReference type="Gramene" id="mRNA:HanXRQr2_Chr03g0108721">
    <property type="protein sequence ID" value="CDS:HanXRQr2_Chr03g0108721.1"/>
    <property type="gene ID" value="HanXRQr2_Chr03g0108721"/>
</dbReference>
<reference evidence="2" key="1">
    <citation type="journal article" date="2017" name="Nature">
        <title>The sunflower genome provides insights into oil metabolism, flowering and Asterid evolution.</title>
        <authorList>
            <person name="Badouin H."/>
            <person name="Gouzy J."/>
            <person name="Grassa C.J."/>
            <person name="Murat F."/>
            <person name="Staton S.E."/>
            <person name="Cottret L."/>
            <person name="Lelandais-Briere C."/>
            <person name="Owens G.L."/>
            <person name="Carrere S."/>
            <person name="Mayjonade B."/>
            <person name="Legrand L."/>
            <person name="Gill N."/>
            <person name="Kane N.C."/>
            <person name="Bowers J.E."/>
            <person name="Hubner S."/>
            <person name="Bellec A."/>
            <person name="Berard A."/>
            <person name="Berges H."/>
            <person name="Blanchet N."/>
            <person name="Boniface M.C."/>
            <person name="Brunel D."/>
            <person name="Catrice O."/>
            <person name="Chaidir N."/>
            <person name="Claudel C."/>
            <person name="Donnadieu C."/>
            <person name="Faraut T."/>
            <person name="Fievet G."/>
            <person name="Helmstetter N."/>
            <person name="King M."/>
            <person name="Knapp S.J."/>
            <person name="Lai Z."/>
            <person name="Le Paslier M.C."/>
            <person name="Lippi Y."/>
            <person name="Lorenzon L."/>
            <person name="Mandel J.R."/>
            <person name="Marage G."/>
            <person name="Marchand G."/>
            <person name="Marquand E."/>
            <person name="Bret-Mestries E."/>
            <person name="Morien E."/>
            <person name="Nambeesan S."/>
            <person name="Nguyen T."/>
            <person name="Pegot-Espagnet P."/>
            <person name="Pouilly N."/>
            <person name="Raftis F."/>
            <person name="Sallet E."/>
            <person name="Schiex T."/>
            <person name="Thomas J."/>
            <person name="Vandecasteele C."/>
            <person name="Vares D."/>
            <person name="Vear F."/>
            <person name="Vautrin S."/>
            <person name="Crespi M."/>
            <person name="Mangin B."/>
            <person name="Burke J.M."/>
            <person name="Salse J."/>
            <person name="Munos S."/>
            <person name="Vincourt P."/>
            <person name="Rieseberg L.H."/>
            <person name="Langlade N.B."/>
        </authorList>
    </citation>
    <scope>NUCLEOTIDE SEQUENCE</scope>
    <source>
        <tissue evidence="2">Leaves</tissue>
    </source>
</reference>
<comment type="caution">
    <text evidence="2">The sequence shown here is derived from an EMBL/GenBank/DDBJ whole genome shotgun (WGS) entry which is preliminary data.</text>
</comment>
<name>A0A9K3JFW2_HELAN</name>
<sequence length="125" mass="14572">MRLVRLEQPQSLKLMWQHIMAKVKVMDVVEVIIVVVVVVMAVVVVKVVDVAEEIIIVFSLKTKGPTKSGIIMNINPMKKKIKRRWDLHRMHVIDVEVTIIGRRLVVRPNTWWNFINNPSKTKQKK</sequence>
<keyword evidence="1" id="KW-0472">Membrane</keyword>
<keyword evidence="1" id="KW-0812">Transmembrane</keyword>
<reference evidence="2" key="2">
    <citation type="submission" date="2020-06" db="EMBL/GenBank/DDBJ databases">
        <title>Helianthus annuus Genome sequencing and assembly Release 2.</title>
        <authorList>
            <person name="Gouzy J."/>
            <person name="Langlade N."/>
            <person name="Munos S."/>
        </authorList>
    </citation>
    <scope>NUCLEOTIDE SEQUENCE</scope>
    <source>
        <tissue evidence="2">Leaves</tissue>
    </source>
</reference>
<protein>
    <submittedName>
        <fullName evidence="2">Uncharacterized protein</fullName>
    </submittedName>
</protein>
<organism evidence="2 3">
    <name type="scientific">Helianthus annuus</name>
    <name type="common">Common sunflower</name>
    <dbReference type="NCBI Taxonomy" id="4232"/>
    <lineage>
        <taxon>Eukaryota</taxon>
        <taxon>Viridiplantae</taxon>
        <taxon>Streptophyta</taxon>
        <taxon>Embryophyta</taxon>
        <taxon>Tracheophyta</taxon>
        <taxon>Spermatophyta</taxon>
        <taxon>Magnoliopsida</taxon>
        <taxon>eudicotyledons</taxon>
        <taxon>Gunneridae</taxon>
        <taxon>Pentapetalae</taxon>
        <taxon>asterids</taxon>
        <taxon>campanulids</taxon>
        <taxon>Asterales</taxon>
        <taxon>Asteraceae</taxon>
        <taxon>Asteroideae</taxon>
        <taxon>Heliantheae alliance</taxon>
        <taxon>Heliantheae</taxon>
        <taxon>Helianthus</taxon>
    </lineage>
</organism>
<evidence type="ECO:0000313" key="2">
    <source>
        <dbReference type="EMBL" id="KAF5814231.1"/>
    </source>
</evidence>
<feature type="transmembrane region" description="Helical" evidence="1">
    <location>
        <begin position="21"/>
        <end position="45"/>
    </location>
</feature>
<dbReference type="EMBL" id="MNCJ02000318">
    <property type="protein sequence ID" value="KAF5814231.1"/>
    <property type="molecule type" value="Genomic_DNA"/>
</dbReference>
<gene>
    <name evidence="2" type="ORF">HanXRQr2_Chr03g0108721</name>
</gene>
<evidence type="ECO:0000256" key="1">
    <source>
        <dbReference type="SAM" id="Phobius"/>
    </source>
</evidence>
<keyword evidence="3" id="KW-1185">Reference proteome</keyword>
<accession>A0A9K3JFW2</accession>
<dbReference type="AlphaFoldDB" id="A0A9K3JFW2"/>
<keyword evidence="1" id="KW-1133">Transmembrane helix</keyword>